<keyword evidence="4" id="KW-0378">Hydrolase</keyword>
<dbReference type="InterPro" id="IPR021109">
    <property type="entry name" value="Peptidase_aspartic_dom_sf"/>
</dbReference>
<reference evidence="8" key="2">
    <citation type="submission" date="2020-11" db="EMBL/GenBank/DDBJ databases">
        <authorList>
            <person name="Cecchin M."/>
            <person name="Marcolungo L."/>
            <person name="Rossato M."/>
            <person name="Girolomoni L."/>
            <person name="Cosentino E."/>
            <person name="Cuine S."/>
            <person name="Li-Beisson Y."/>
            <person name="Delledonne M."/>
            <person name="Ballottari M."/>
        </authorList>
    </citation>
    <scope>NUCLEOTIDE SEQUENCE</scope>
    <source>
        <strain evidence="8">211/11P</strain>
        <tissue evidence="8">Whole cell</tissue>
    </source>
</reference>
<dbReference type="PROSITE" id="PS00141">
    <property type="entry name" value="ASP_PROTEASE"/>
    <property type="match status" value="1"/>
</dbReference>
<dbReference type="SUPFAM" id="SSF50630">
    <property type="entry name" value="Acid proteases"/>
    <property type="match status" value="1"/>
</dbReference>
<evidence type="ECO:0000256" key="1">
    <source>
        <dbReference type="ARBA" id="ARBA00022670"/>
    </source>
</evidence>
<sequence>MERTAALLRVGLVLALCCGDTVARYVPSYVVPLEGVGSPLQQLLLQIGVSSPAVDVSCVADTGFGYIMLPSPDACPAASAPLYSRTASATAGFGTFLPKNDWDEEMPVDAGGACRKTLLFCGNGSSIATCGFKDVEGAEAQAYSGVTVTDGLAFGAGYTGFGTWQEIAINAVLGSVDLAADPPALCAPPAAARCGLNWGPSSLHTQLRQLGPAGADRGVGLCVNGPGQQQQPGSFLVLGGSIPGAATLQLAESSLLPGSNASNTDLFGRWVELQAVGFGAQEEDLGDMQAEWQEGGASALLDTGTPALVLPAAVVDAYAAAVQEAVAASPGLTLTSVSPLAVSGPSLEAVAAAFPDIQLHFLGNNATVEVNSESFTAVDSVSSGDVTLTAAALVAAQPGQRIMLGLPLFAGRFTWLGDEKAVFSQLLGPEGCTADMTGGAPLGPDPSPAGASGNGAGASSLSMLPGALLAAAVAACWLVYH</sequence>
<name>A0A9D4YXE9_CHLVU</name>
<dbReference type="Proteomes" id="UP001055712">
    <property type="component" value="Unassembled WGS sequence"/>
</dbReference>
<organism evidence="8 9">
    <name type="scientific">Chlorella vulgaris</name>
    <name type="common">Green alga</name>
    <dbReference type="NCBI Taxonomy" id="3077"/>
    <lineage>
        <taxon>Eukaryota</taxon>
        <taxon>Viridiplantae</taxon>
        <taxon>Chlorophyta</taxon>
        <taxon>core chlorophytes</taxon>
        <taxon>Trebouxiophyceae</taxon>
        <taxon>Chlorellales</taxon>
        <taxon>Chlorellaceae</taxon>
        <taxon>Chlorella clade</taxon>
        <taxon>Chlorella</taxon>
    </lineage>
</organism>
<dbReference type="InterPro" id="IPR001969">
    <property type="entry name" value="Aspartic_peptidase_AS"/>
</dbReference>
<evidence type="ECO:0000256" key="4">
    <source>
        <dbReference type="ARBA" id="ARBA00022801"/>
    </source>
</evidence>
<evidence type="ECO:0000313" key="9">
    <source>
        <dbReference type="Proteomes" id="UP001055712"/>
    </source>
</evidence>
<evidence type="ECO:0000256" key="7">
    <source>
        <dbReference type="SAM" id="SignalP"/>
    </source>
</evidence>
<evidence type="ECO:0000256" key="3">
    <source>
        <dbReference type="ARBA" id="ARBA00022750"/>
    </source>
</evidence>
<evidence type="ECO:0000256" key="6">
    <source>
        <dbReference type="SAM" id="MobiDB-lite"/>
    </source>
</evidence>
<protein>
    <recommendedName>
        <fullName evidence="10">Peptidase A1 domain-containing protein</fullName>
    </recommendedName>
</protein>
<feature type="signal peptide" evidence="7">
    <location>
        <begin position="1"/>
        <end position="23"/>
    </location>
</feature>
<comment type="caution">
    <text evidence="8">The sequence shown here is derived from an EMBL/GenBank/DDBJ whole genome shotgun (WGS) entry which is preliminary data.</text>
</comment>
<evidence type="ECO:0000256" key="2">
    <source>
        <dbReference type="ARBA" id="ARBA00022729"/>
    </source>
</evidence>
<accession>A0A9D4YXE9</accession>
<keyword evidence="3" id="KW-0064">Aspartyl protease</keyword>
<keyword evidence="9" id="KW-1185">Reference proteome</keyword>
<keyword evidence="5" id="KW-0865">Zymogen</keyword>
<proteinExistence type="predicted"/>
<keyword evidence="2 7" id="KW-0732">Signal</keyword>
<keyword evidence="1" id="KW-0645">Protease</keyword>
<feature type="chain" id="PRO_5038920895" description="Peptidase A1 domain-containing protein" evidence="7">
    <location>
        <begin position="24"/>
        <end position="481"/>
    </location>
</feature>
<evidence type="ECO:0008006" key="10">
    <source>
        <dbReference type="Google" id="ProtNLM"/>
    </source>
</evidence>
<dbReference type="PANTHER" id="PTHR47965">
    <property type="entry name" value="ASPARTYL PROTEASE-RELATED"/>
    <property type="match status" value="1"/>
</dbReference>
<evidence type="ECO:0000313" key="8">
    <source>
        <dbReference type="EMBL" id="KAI3431522.1"/>
    </source>
</evidence>
<dbReference type="GO" id="GO:0004190">
    <property type="term" value="F:aspartic-type endopeptidase activity"/>
    <property type="evidence" value="ECO:0007669"/>
    <property type="project" value="UniProtKB-KW"/>
</dbReference>
<gene>
    <name evidence="8" type="ORF">D9Q98_004572</name>
</gene>
<evidence type="ECO:0000256" key="5">
    <source>
        <dbReference type="ARBA" id="ARBA00023145"/>
    </source>
</evidence>
<dbReference type="GO" id="GO:0006508">
    <property type="term" value="P:proteolysis"/>
    <property type="evidence" value="ECO:0007669"/>
    <property type="project" value="UniProtKB-KW"/>
</dbReference>
<feature type="region of interest" description="Disordered" evidence="6">
    <location>
        <begin position="435"/>
        <end position="455"/>
    </location>
</feature>
<dbReference type="PANTHER" id="PTHR47965:SF12">
    <property type="entry name" value="ASPARTIC PROTEINASE 3-RELATED"/>
    <property type="match status" value="1"/>
</dbReference>
<reference evidence="8" key="1">
    <citation type="journal article" date="2019" name="Plant J.">
        <title>Chlorella vulgaris genome assembly and annotation reveals the molecular basis for metabolic acclimation to high light conditions.</title>
        <authorList>
            <person name="Cecchin M."/>
            <person name="Marcolungo L."/>
            <person name="Rossato M."/>
            <person name="Girolomoni L."/>
            <person name="Cosentino E."/>
            <person name="Cuine S."/>
            <person name="Li-Beisson Y."/>
            <person name="Delledonne M."/>
            <person name="Ballottari M."/>
        </authorList>
    </citation>
    <scope>NUCLEOTIDE SEQUENCE</scope>
    <source>
        <strain evidence="8">211/11P</strain>
    </source>
</reference>
<dbReference type="InterPro" id="IPR001461">
    <property type="entry name" value="Aspartic_peptidase_A1"/>
</dbReference>
<dbReference type="EMBL" id="SIDB01000006">
    <property type="protein sequence ID" value="KAI3431522.1"/>
    <property type="molecule type" value="Genomic_DNA"/>
</dbReference>
<dbReference type="AlphaFoldDB" id="A0A9D4YXE9"/>
<dbReference type="Gene3D" id="2.40.70.10">
    <property type="entry name" value="Acid Proteases"/>
    <property type="match status" value="2"/>
</dbReference>